<reference evidence="5 6" key="2">
    <citation type="journal article" date="2022" name="Mar. Drugs">
        <title>Bioassay-Guided Fractionation Leads to the Detection of Cholic Acid Generated by the Rare Thalassomonas sp.</title>
        <authorList>
            <person name="Pheiffer F."/>
            <person name="Schneider Y.K."/>
            <person name="Hansen E.H."/>
            <person name="Andersen J.H."/>
            <person name="Isaksson J."/>
            <person name="Busche T."/>
            <person name="R C."/>
            <person name="Kalinowski J."/>
            <person name="Zyl L.V."/>
            <person name="Trindade M."/>
        </authorList>
    </citation>
    <scope>NUCLEOTIDE SEQUENCE [LARGE SCALE GENOMIC DNA]</scope>
    <source>
        <strain evidence="5 6">A5K-106</strain>
    </source>
</reference>
<dbReference type="InterPro" id="IPR025141">
    <property type="entry name" value="DUF4082"/>
</dbReference>
<dbReference type="InterPro" id="IPR013424">
    <property type="entry name" value="Ice-binding_C"/>
</dbReference>
<feature type="domain" description="Ice-binding protein C-terminal" evidence="3">
    <location>
        <begin position="182"/>
        <end position="203"/>
    </location>
</feature>
<keyword evidence="1" id="KW-0472">Membrane</keyword>
<evidence type="ECO:0000259" key="3">
    <source>
        <dbReference type="Pfam" id="PF07589"/>
    </source>
</evidence>
<dbReference type="NCBIfam" id="TIGR02595">
    <property type="entry name" value="PEP_CTERM"/>
    <property type="match status" value="1"/>
</dbReference>
<keyword evidence="2" id="KW-0732">Signal</keyword>
<evidence type="ECO:0000259" key="4">
    <source>
        <dbReference type="Pfam" id="PF13313"/>
    </source>
</evidence>
<accession>A0AAE9YUG6</accession>
<dbReference type="Pfam" id="PF07589">
    <property type="entry name" value="PEP-CTERM"/>
    <property type="match status" value="1"/>
</dbReference>
<organism evidence="5 6">
    <name type="scientific">Thalassomonas actiniarum</name>
    <dbReference type="NCBI Taxonomy" id="485447"/>
    <lineage>
        <taxon>Bacteria</taxon>
        <taxon>Pseudomonadati</taxon>
        <taxon>Pseudomonadota</taxon>
        <taxon>Gammaproteobacteria</taxon>
        <taxon>Alteromonadales</taxon>
        <taxon>Colwelliaceae</taxon>
        <taxon>Thalassomonas</taxon>
    </lineage>
</organism>
<feature type="chain" id="PRO_5042234970" evidence="2">
    <location>
        <begin position="25"/>
        <end position="206"/>
    </location>
</feature>
<evidence type="ECO:0000256" key="2">
    <source>
        <dbReference type="SAM" id="SignalP"/>
    </source>
</evidence>
<keyword evidence="1" id="KW-0812">Transmembrane</keyword>
<name>A0AAE9YUG6_9GAMM</name>
<dbReference type="Proteomes" id="UP000032568">
    <property type="component" value="Chromosome"/>
</dbReference>
<dbReference type="RefSeq" id="WP_044832424.1">
    <property type="nucleotide sequence ID" value="NZ_CP059735.1"/>
</dbReference>
<gene>
    <name evidence="5" type="ORF">SG35_009300</name>
</gene>
<keyword evidence="6" id="KW-1185">Reference proteome</keyword>
<feature type="signal peptide" evidence="2">
    <location>
        <begin position="1"/>
        <end position="24"/>
    </location>
</feature>
<protein>
    <submittedName>
        <fullName evidence="5">DUF4082 domain-containing protein</fullName>
    </submittedName>
</protein>
<dbReference type="AlphaFoldDB" id="A0AAE9YUG6"/>
<reference evidence="5 6" key="1">
    <citation type="journal article" date="2015" name="Genome Announc.">
        <title>Draft Genome Sequences of Marine Isolates of Thalassomonas viridans and Thalassomonas actiniarum.</title>
        <authorList>
            <person name="Olonade I."/>
            <person name="van Zyl L.J."/>
            <person name="Trindade M."/>
        </authorList>
    </citation>
    <scope>NUCLEOTIDE SEQUENCE [LARGE SCALE GENOMIC DNA]</scope>
    <source>
        <strain evidence="5 6">A5K-106</strain>
    </source>
</reference>
<sequence length="206" mass="22110">MKKFITVLCVTLLLPLLTAHQALASTMALGFPDEPTDAWIWPGATIGWEFTTSSDIQVDSLGVWDEFGDGLAEEHAVGIWGLDGTLLTSAIVGSGTSATLDSSFRWVDIPSFSLDAGSYVVGAYFSDNSDRGAARSSYTTASEITFNQNLFLYNNGFTLPTEHWNNFDGGNFGANFKFSSAAVPEPSALLLFGLGFIGLALRKSKK</sequence>
<dbReference type="KEGG" id="tact:SG35_009300"/>
<feature type="domain" description="DUF4082" evidence="4">
    <location>
        <begin position="44"/>
        <end position="166"/>
    </location>
</feature>
<feature type="transmembrane region" description="Helical" evidence="1">
    <location>
        <begin position="181"/>
        <end position="201"/>
    </location>
</feature>
<evidence type="ECO:0000313" key="5">
    <source>
        <dbReference type="EMBL" id="WDE00802.1"/>
    </source>
</evidence>
<dbReference type="EMBL" id="CP059735">
    <property type="protein sequence ID" value="WDE00802.1"/>
    <property type="molecule type" value="Genomic_DNA"/>
</dbReference>
<keyword evidence="1" id="KW-1133">Transmembrane helix</keyword>
<evidence type="ECO:0000256" key="1">
    <source>
        <dbReference type="SAM" id="Phobius"/>
    </source>
</evidence>
<evidence type="ECO:0000313" key="6">
    <source>
        <dbReference type="Proteomes" id="UP000032568"/>
    </source>
</evidence>
<proteinExistence type="predicted"/>
<dbReference type="Pfam" id="PF13313">
    <property type="entry name" value="DUF4082"/>
    <property type="match status" value="1"/>
</dbReference>